<dbReference type="Proteomes" id="UP000297668">
    <property type="component" value="Unassembled WGS sequence"/>
</dbReference>
<evidence type="ECO:0000313" key="3">
    <source>
        <dbReference type="Proteomes" id="UP000297668"/>
    </source>
</evidence>
<dbReference type="AlphaFoldDB" id="A0A4Y9FCG4"/>
<evidence type="ECO:0000313" key="2">
    <source>
        <dbReference type="EMBL" id="TFU26300.1"/>
    </source>
</evidence>
<evidence type="ECO:0000256" key="1">
    <source>
        <dbReference type="SAM" id="MobiDB-lite"/>
    </source>
</evidence>
<gene>
    <name evidence="2" type="ORF">E0687_06815</name>
</gene>
<dbReference type="EMBL" id="SJZF01000010">
    <property type="protein sequence ID" value="TFU26300.1"/>
    <property type="molecule type" value="Genomic_DNA"/>
</dbReference>
<comment type="caution">
    <text evidence="2">The sequence shown here is derived from an EMBL/GenBank/DDBJ whole genome shotgun (WGS) entry which is preliminary data.</text>
</comment>
<feature type="region of interest" description="Disordered" evidence="1">
    <location>
        <begin position="98"/>
        <end position="126"/>
    </location>
</feature>
<organism evidence="2 3">
    <name type="scientific">Thermus tengchongensis</name>
    <dbReference type="NCBI Taxonomy" id="1214928"/>
    <lineage>
        <taxon>Bacteria</taxon>
        <taxon>Thermotogati</taxon>
        <taxon>Deinococcota</taxon>
        <taxon>Deinococci</taxon>
        <taxon>Thermales</taxon>
        <taxon>Thermaceae</taxon>
        <taxon>Thermus</taxon>
    </lineage>
</organism>
<protein>
    <submittedName>
        <fullName evidence="2">Uncharacterized protein</fullName>
    </submittedName>
</protein>
<proteinExistence type="predicted"/>
<dbReference type="RefSeq" id="WP_135260237.1">
    <property type="nucleotide sequence ID" value="NZ_SJZF01000010.1"/>
</dbReference>
<accession>A0A4Y9FCG4</accession>
<name>A0A4Y9FCG4_9DEIN</name>
<reference evidence="2 3" key="1">
    <citation type="submission" date="2019-03" db="EMBL/GenBank/DDBJ databases">
        <title>Thermus tengchongensis species for the arsenic transformation mechanism.</title>
        <authorList>
            <person name="Yuan G.C."/>
        </authorList>
    </citation>
    <scope>NUCLEOTIDE SEQUENCE [LARGE SCALE GENOMIC DNA]</scope>
    <source>
        <strain evidence="2 3">15W</strain>
    </source>
</reference>
<sequence>MIVKRGNFLAGLQAPGTLVAAPTNGVLTSRGLVMGAGAAKALAEAEPRLPHLFAEAVQREGILRNGVYLYGFVAVEAGGRCKQLGNSAHFFTPALTCSHFPPPHPSEPPRHTKSPEALYSPTGGPR</sequence>